<comment type="similarity">
    <text evidence="1">Belongs to the ligand-gated ion channel (TC 1.A.9) family. Acetylcholine receptor (TC 1.A.9.1) subfamily.</text>
</comment>
<evidence type="ECO:0000259" key="19">
    <source>
        <dbReference type="Pfam" id="PF02932"/>
    </source>
</evidence>
<evidence type="ECO:0000256" key="4">
    <source>
        <dbReference type="ARBA" id="ARBA00022692"/>
    </source>
</evidence>
<evidence type="ECO:0000256" key="5">
    <source>
        <dbReference type="ARBA" id="ARBA00022729"/>
    </source>
</evidence>
<dbReference type="Gene3D" id="1.20.58.390">
    <property type="entry name" value="Neurotransmitter-gated ion-channel transmembrane domain"/>
    <property type="match status" value="2"/>
</dbReference>
<dbReference type="AlphaFoldDB" id="A0A0B2V4Y8"/>
<evidence type="ECO:0000256" key="12">
    <source>
        <dbReference type="ARBA" id="ARBA00023180"/>
    </source>
</evidence>
<evidence type="ECO:0000313" key="21">
    <source>
        <dbReference type="Proteomes" id="UP000031036"/>
    </source>
</evidence>
<evidence type="ECO:0000256" key="10">
    <source>
        <dbReference type="ARBA" id="ARBA00023157"/>
    </source>
</evidence>
<keyword evidence="21" id="KW-1185">Reference proteome</keyword>
<evidence type="ECO:0000256" key="13">
    <source>
        <dbReference type="ARBA" id="ARBA00023257"/>
    </source>
</evidence>
<evidence type="ECO:0000256" key="17">
    <source>
        <dbReference type="RuleBase" id="RU000687"/>
    </source>
</evidence>
<dbReference type="InterPro" id="IPR038050">
    <property type="entry name" value="Neuro_actylchol_rec"/>
</dbReference>
<keyword evidence="3" id="KW-1003">Cell membrane</keyword>
<evidence type="ECO:0000259" key="18">
    <source>
        <dbReference type="Pfam" id="PF02931"/>
    </source>
</evidence>
<keyword evidence="8 17" id="KW-0406">Ion transport</keyword>
<dbReference type="InterPro" id="IPR036734">
    <property type="entry name" value="Neur_chan_lig-bd_sf"/>
</dbReference>
<keyword evidence="13" id="KW-0628">Postsynaptic cell membrane</keyword>
<evidence type="ECO:0000256" key="7">
    <source>
        <dbReference type="ARBA" id="ARBA00023018"/>
    </source>
</evidence>
<evidence type="ECO:0000256" key="11">
    <source>
        <dbReference type="ARBA" id="ARBA00023170"/>
    </source>
</evidence>
<proteinExistence type="inferred from homology"/>
<keyword evidence="10" id="KW-1015">Disulfide bond</keyword>
<name>A0A0B2V4Y8_TOXCA</name>
<keyword evidence="5" id="KW-0732">Signal</keyword>
<keyword evidence="7" id="KW-0770">Synapse</keyword>
<reference evidence="20 21" key="1">
    <citation type="submission" date="2014-11" db="EMBL/GenBank/DDBJ databases">
        <title>Genetic blueprint of the zoonotic pathogen Toxocara canis.</title>
        <authorList>
            <person name="Zhu X.-Q."/>
            <person name="Korhonen P.K."/>
            <person name="Cai H."/>
            <person name="Young N.D."/>
            <person name="Nejsum P."/>
            <person name="von Samson-Himmelstjerna G."/>
            <person name="Boag P.R."/>
            <person name="Tan P."/>
            <person name="Li Q."/>
            <person name="Min J."/>
            <person name="Yang Y."/>
            <person name="Wang X."/>
            <person name="Fang X."/>
            <person name="Hall R.S."/>
            <person name="Hofmann A."/>
            <person name="Sternberg P.W."/>
            <person name="Jex A.R."/>
            <person name="Gasser R.B."/>
        </authorList>
    </citation>
    <scope>NUCLEOTIDE SEQUENCE [LARGE SCALE GENOMIC DNA]</scope>
    <source>
        <strain evidence="20">PN_DK_2014</strain>
    </source>
</reference>
<evidence type="ECO:0000256" key="8">
    <source>
        <dbReference type="ARBA" id="ARBA00023065"/>
    </source>
</evidence>
<dbReference type="InterPro" id="IPR002394">
    <property type="entry name" value="Nicotinic_acetylcholine_rcpt"/>
</dbReference>
<dbReference type="PRINTS" id="PR00252">
    <property type="entry name" value="NRIONCHANNEL"/>
</dbReference>
<accession>A0A0B2V4Y8</accession>
<organism evidence="20 21">
    <name type="scientific">Toxocara canis</name>
    <name type="common">Canine roundworm</name>
    <dbReference type="NCBI Taxonomy" id="6265"/>
    <lineage>
        <taxon>Eukaryota</taxon>
        <taxon>Metazoa</taxon>
        <taxon>Ecdysozoa</taxon>
        <taxon>Nematoda</taxon>
        <taxon>Chromadorea</taxon>
        <taxon>Rhabditida</taxon>
        <taxon>Spirurina</taxon>
        <taxon>Ascaridomorpha</taxon>
        <taxon>Ascaridoidea</taxon>
        <taxon>Toxocaridae</taxon>
        <taxon>Toxocara</taxon>
    </lineage>
</organism>
<keyword evidence="14" id="KW-1071">Ligand-gated ion channel</keyword>
<dbReference type="InterPro" id="IPR006201">
    <property type="entry name" value="Neur_channel"/>
</dbReference>
<keyword evidence="12" id="KW-0325">Glycoprotein</keyword>
<feature type="transmembrane region" description="Helical" evidence="17">
    <location>
        <begin position="277"/>
        <end position="300"/>
    </location>
</feature>
<feature type="domain" description="Neurotransmitter-gated ion-channel transmembrane" evidence="19">
    <location>
        <begin position="283"/>
        <end position="529"/>
    </location>
</feature>
<protein>
    <submittedName>
        <fullName evidence="20">Acetylcholine receptor subunit beta-type unc-29</fullName>
    </submittedName>
</protein>
<feature type="transmembrane region" description="Helical" evidence="17">
    <location>
        <begin position="342"/>
        <end position="365"/>
    </location>
</feature>
<dbReference type="Pfam" id="PF02931">
    <property type="entry name" value="Neur_chan_LBD"/>
    <property type="match status" value="1"/>
</dbReference>
<keyword evidence="2 17" id="KW-0813">Transport</keyword>
<evidence type="ECO:0000256" key="2">
    <source>
        <dbReference type="ARBA" id="ARBA00022448"/>
    </source>
</evidence>
<dbReference type="SUPFAM" id="SSF63712">
    <property type="entry name" value="Nicotinic receptor ligand binding domain-like"/>
    <property type="match status" value="1"/>
</dbReference>
<dbReference type="STRING" id="6265.A0A0B2V4Y8"/>
<dbReference type="EMBL" id="JPKZ01002486">
    <property type="protein sequence ID" value="KHN76549.1"/>
    <property type="molecule type" value="Genomic_DNA"/>
</dbReference>
<dbReference type="InterPro" id="IPR006202">
    <property type="entry name" value="Neur_chan_lig-bd"/>
</dbReference>
<dbReference type="GO" id="GO:0045211">
    <property type="term" value="C:postsynaptic membrane"/>
    <property type="evidence" value="ECO:0007669"/>
    <property type="project" value="UniProtKB-SubCell"/>
</dbReference>
<dbReference type="Pfam" id="PF02932">
    <property type="entry name" value="Neur_chan_memb"/>
    <property type="match status" value="1"/>
</dbReference>
<feature type="transmembrane region" description="Helical" evidence="17">
    <location>
        <begin position="513"/>
        <end position="537"/>
    </location>
</feature>
<dbReference type="PRINTS" id="PR00254">
    <property type="entry name" value="NICOTINICR"/>
</dbReference>
<feature type="transmembrane region" description="Helical" evidence="17">
    <location>
        <begin position="312"/>
        <end position="330"/>
    </location>
</feature>
<keyword evidence="11 20" id="KW-0675">Receptor</keyword>
<dbReference type="Proteomes" id="UP000031036">
    <property type="component" value="Unassembled WGS sequence"/>
</dbReference>
<dbReference type="PANTHER" id="PTHR18945">
    <property type="entry name" value="NEUROTRANSMITTER GATED ION CHANNEL"/>
    <property type="match status" value="1"/>
</dbReference>
<feature type="domain" description="Neurotransmitter-gated ion-channel ligand-binding" evidence="18">
    <location>
        <begin position="30"/>
        <end position="216"/>
    </location>
</feature>
<comment type="caution">
    <text evidence="20">The sequence shown here is derived from an EMBL/GenBank/DDBJ whole genome shotgun (WGS) entry which is preliminary data.</text>
</comment>
<keyword evidence="15 17" id="KW-0407">Ion channel</keyword>
<dbReference type="GO" id="GO:0004888">
    <property type="term" value="F:transmembrane signaling receptor activity"/>
    <property type="evidence" value="ECO:0007669"/>
    <property type="project" value="InterPro"/>
</dbReference>
<dbReference type="FunFam" id="1.20.58.390:FF:000038">
    <property type="entry name" value="Acetylcholine receptor subunit beta-like 1"/>
    <property type="match status" value="1"/>
</dbReference>
<dbReference type="PROSITE" id="PS00236">
    <property type="entry name" value="NEUROTR_ION_CHANNEL"/>
    <property type="match status" value="1"/>
</dbReference>
<evidence type="ECO:0000256" key="14">
    <source>
        <dbReference type="ARBA" id="ARBA00023286"/>
    </source>
</evidence>
<dbReference type="InterPro" id="IPR018000">
    <property type="entry name" value="Neurotransmitter_ion_chnl_CS"/>
</dbReference>
<sequence length="559" mass="64197">MRLSLPTLIVTYYTIVELLKNGFVDCSDDEERLMVDVFRGYNSLIQPVRNLSDTPIIVKIALQLILLINVDEKDQVMHTNVWLTLKWHDFQMKWNPVNYGEIQNIRVAPDKVWLPDIVLFNNADGNYEVSFMCNVVINHKGDMLWVPPAIYKSSCIIDVEFFPFDEQTCHLIFGSWTYNENEIKLEFEQAEWVDLSEYAPSSIWDVMDAPASLVNKRSRIEFQYNENEIKLEFEQAEWVDLSEYAPSSIWDVMDAPASLVNKRSRIEFQVRIRRKTLFYTVVLIIPTVLMAFLSMAVFFLPTDSGEKMTLTISVLLSIVVFLLLVSKILPPTSSTIPLMAKYLLLTFVLNVITILVTVIIINVYFRGPTTHRMPKWVRTTFLQVMPKLLCMQRPKQLLRKMAAHAAAQKANGGAMATALPGIGEFTLNPSAHHPFCPSADDARYQPPAIELTHVDSVRHFERDPTTSAYYPLSADALRAIDAIEYITDHLKQDEEYKMYRDDWKYVAMIIDRLLLYVFFGITVGGTCGILFSAPYVFQGVDQRAELQRLIHLYKNGGEI</sequence>
<dbReference type="GO" id="GO:0022848">
    <property type="term" value="F:acetylcholine-gated monoatomic cation-selective channel activity"/>
    <property type="evidence" value="ECO:0007669"/>
    <property type="project" value="InterPro"/>
</dbReference>
<keyword evidence="4 17" id="KW-0812">Transmembrane</keyword>
<dbReference type="SUPFAM" id="SSF90112">
    <property type="entry name" value="Neurotransmitter-gated ion-channel transmembrane pore"/>
    <property type="match status" value="1"/>
</dbReference>
<gene>
    <name evidence="20" type="primary">unc-29</name>
    <name evidence="20" type="ORF">Tcan_11469</name>
</gene>
<dbReference type="InterPro" id="IPR006029">
    <property type="entry name" value="Neurotrans-gated_channel_TM"/>
</dbReference>
<evidence type="ECO:0000256" key="1">
    <source>
        <dbReference type="ARBA" id="ARBA00009237"/>
    </source>
</evidence>
<dbReference type="CDD" id="cd19064">
    <property type="entry name" value="LGIC_TM_nAChR"/>
    <property type="match status" value="1"/>
</dbReference>
<evidence type="ECO:0000256" key="3">
    <source>
        <dbReference type="ARBA" id="ARBA00022475"/>
    </source>
</evidence>
<evidence type="ECO:0000313" key="20">
    <source>
        <dbReference type="EMBL" id="KHN76549.1"/>
    </source>
</evidence>
<evidence type="ECO:0000256" key="9">
    <source>
        <dbReference type="ARBA" id="ARBA00023136"/>
    </source>
</evidence>
<dbReference type="OMA" id="NPSAHHP"/>
<evidence type="ECO:0000256" key="15">
    <source>
        <dbReference type="ARBA" id="ARBA00023303"/>
    </source>
</evidence>
<dbReference type="Gene3D" id="2.70.170.10">
    <property type="entry name" value="Neurotransmitter-gated ion-channel ligand-binding domain"/>
    <property type="match status" value="2"/>
</dbReference>
<dbReference type="InterPro" id="IPR036719">
    <property type="entry name" value="Neuro-gated_channel_TM_sf"/>
</dbReference>
<keyword evidence="6 17" id="KW-1133">Transmembrane helix</keyword>
<comment type="subcellular location">
    <subcellularLocation>
        <location evidence="16">Postsynaptic cell membrane</location>
        <topology evidence="16">Multi-pass membrane protein</topology>
    </subcellularLocation>
</comment>
<evidence type="ECO:0000256" key="16">
    <source>
        <dbReference type="ARBA" id="ARBA00034104"/>
    </source>
</evidence>
<keyword evidence="9 17" id="KW-0472">Membrane</keyword>
<dbReference type="OrthoDB" id="5975154at2759"/>
<evidence type="ECO:0000256" key="6">
    <source>
        <dbReference type="ARBA" id="ARBA00022989"/>
    </source>
</evidence>
<dbReference type="FunFam" id="1.20.58.390:FF:000035">
    <property type="entry name" value="Acetylcholine receptor subunit beta-like 1"/>
    <property type="match status" value="1"/>
</dbReference>
<dbReference type="FunFam" id="2.70.170.10:FF:000016">
    <property type="entry name" value="Nicotinic acetylcholine receptor subunit"/>
    <property type="match status" value="1"/>
</dbReference>